<dbReference type="Gene3D" id="3.40.50.2000">
    <property type="entry name" value="Glycogen Phosphorylase B"/>
    <property type="match status" value="2"/>
</dbReference>
<sequence length="327" mass="34059">MEGVGALEQDGGVERDGGGRDRPELLALRALKLGDLLVAVPALRALRRAFPDHRISYAAQEWLLPVVKLVGSVDALLPLHGLDVPIPLEPGRIDVAVNLHGSGPESTGRLEALMPRLLLGHAGPGLAGPQWRDGVHERERWADLMTWHGIPADPLDYLLLPPSSPSPAPDAVVIHVGAAYGSRLWPVERFAAVAAELHRTGRDILFTGSAGERPRALAVADLAGIPSGAVAAGKLGLDEFAAAVAGASLVVSADTGAAHLASAYARPSVVIFGPAPVAEWGPPEGPHIALTDESRRLGDTFAVEPDPALLAVSVEDVLAAAEKLDVL</sequence>
<dbReference type="RefSeq" id="WP_342023308.1">
    <property type="nucleotide sequence ID" value="NZ_CP151657.1"/>
</dbReference>
<keyword evidence="1 3" id="KW-0328">Glycosyltransferase</keyword>
<dbReference type="GO" id="GO:0016757">
    <property type="term" value="F:glycosyltransferase activity"/>
    <property type="evidence" value="ECO:0007669"/>
    <property type="project" value="UniProtKB-KW"/>
</dbReference>
<dbReference type="SUPFAM" id="SSF53756">
    <property type="entry name" value="UDP-Glycosyltransferase/glycogen phosphorylase"/>
    <property type="match status" value="1"/>
</dbReference>
<evidence type="ECO:0000256" key="2">
    <source>
        <dbReference type="ARBA" id="ARBA00022679"/>
    </source>
</evidence>
<dbReference type="InterPro" id="IPR051199">
    <property type="entry name" value="LPS_LOS_Heptosyltrfase"/>
</dbReference>
<keyword evidence="2 3" id="KW-0808">Transferase</keyword>
<dbReference type="Pfam" id="PF01075">
    <property type="entry name" value="Glyco_transf_9"/>
    <property type="match status" value="1"/>
</dbReference>
<accession>A0ABZ2ZV54</accession>
<dbReference type="Proteomes" id="UP001448858">
    <property type="component" value="Chromosome"/>
</dbReference>
<name>A0ABZ2ZV54_9MICC</name>
<evidence type="ECO:0000313" key="3">
    <source>
        <dbReference type="EMBL" id="WZP15655.1"/>
    </source>
</evidence>
<evidence type="ECO:0000313" key="4">
    <source>
        <dbReference type="Proteomes" id="UP001448858"/>
    </source>
</evidence>
<protein>
    <submittedName>
        <fullName evidence="3">Glycosyltransferase family 9 protein</fullName>
        <ecNumber evidence="3">2.4.-.-</ecNumber>
    </submittedName>
</protein>
<evidence type="ECO:0000256" key="1">
    <source>
        <dbReference type="ARBA" id="ARBA00022676"/>
    </source>
</evidence>
<dbReference type="EMBL" id="CP151657">
    <property type="protein sequence ID" value="WZP15655.1"/>
    <property type="molecule type" value="Genomic_DNA"/>
</dbReference>
<keyword evidence="4" id="KW-1185">Reference proteome</keyword>
<reference evidence="3 4" key="1">
    <citation type="submission" date="2024-04" db="EMBL/GenBank/DDBJ databases">
        <title>Arthrobacter sp. from Plains bison fecal sample.</title>
        <authorList>
            <person name="Ruzzini A."/>
        </authorList>
    </citation>
    <scope>NUCLEOTIDE SEQUENCE [LARGE SCALE GENOMIC DNA]</scope>
    <source>
        <strain evidence="3 4">EINP1</strain>
    </source>
</reference>
<gene>
    <name evidence="3" type="ORF">AAE021_16125</name>
</gene>
<dbReference type="CDD" id="cd03789">
    <property type="entry name" value="GT9_LPS_heptosyltransferase"/>
    <property type="match status" value="1"/>
</dbReference>
<dbReference type="InterPro" id="IPR002201">
    <property type="entry name" value="Glyco_trans_9"/>
</dbReference>
<dbReference type="PANTHER" id="PTHR30160">
    <property type="entry name" value="TETRAACYLDISACCHARIDE 4'-KINASE-RELATED"/>
    <property type="match status" value="1"/>
</dbReference>
<proteinExistence type="predicted"/>
<organism evidence="3 4">
    <name type="scientific">Arthrobacter citreus</name>
    <dbReference type="NCBI Taxonomy" id="1670"/>
    <lineage>
        <taxon>Bacteria</taxon>
        <taxon>Bacillati</taxon>
        <taxon>Actinomycetota</taxon>
        <taxon>Actinomycetes</taxon>
        <taxon>Micrococcales</taxon>
        <taxon>Micrococcaceae</taxon>
        <taxon>Arthrobacter</taxon>
    </lineage>
</organism>
<dbReference type="PANTHER" id="PTHR30160:SF1">
    <property type="entry name" value="LIPOPOLYSACCHARIDE 1,2-N-ACETYLGLUCOSAMINETRANSFERASE-RELATED"/>
    <property type="match status" value="1"/>
</dbReference>
<dbReference type="EC" id="2.4.-.-" evidence="3"/>